<dbReference type="EMBL" id="CP063458">
    <property type="protein sequence ID" value="QOV91791.1"/>
    <property type="molecule type" value="Genomic_DNA"/>
</dbReference>
<dbReference type="AlphaFoldDB" id="A0A7M2X431"/>
<proteinExistence type="predicted"/>
<protein>
    <submittedName>
        <fullName evidence="2">Exo-alpha-sialidase</fullName>
    </submittedName>
</protein>
<reference evidence="2 3" key="1">
    <citation type="submission" date="2020-10" db="EMBL/GenBank/DDBJ databases">
        <title>Wide distribution of Phycisphaera-like planctomycetes from WD2101 soil group in peatlands and genome analysis of the first cultivated representative.</title>
        <authorList>
            <person name="Dedysh S.N."/>
            <person name="Beletsky A.V."/>
            <person name="Ivanova A."/>
            <person name="Kulichevskaya I.S."/>
            <person name="Suzina N.E."/>
            <person name="Philippov D.A."/>
            <person name="Rakitin A.L."/>
            <person name="Mardanov A.V."/>
            <person name="Ravin N.V."/>
        </authorList>
    </citation>
    <scope>NUCLEOTIDE SEQUENCE [LARGE SCALE GENOMIC DNA]</scope>
    <source>
        <strain evidence="2 3">M1803</strain>
    </source>
</reference>
<dbReference type="Proteomes" id="UP000593765">
    <property type="component" value="Chromosome"/>
</dbReference>
<dbReference type="RefSeq" id="WP_206295105.1">
    <property type="nucleotide sequence ID" value="NZ_CP063458.1"/>
</dbReference>
<dbReference type="CDD" id="cd15482">
    <property type="entry name" value="Sialidase_non-viral"/>
    <property type="match status" value="1"/>
</dbReference>
<keyword evidence="1" id="KW-0732">Signal</keyword>
<sequence>MRTARPNSPRPIRCCAAAPFWAAALLVMVLLASALASTAQAVAAVDAPAVKTLRVPDRGIFPQAAIDSRGRLHLMYVKGDPMAADAYYVRSDDGGATFTKPIRVNSGPESVIVTGTVRGPHLSVGRGDRIHVAWMGSSKAEPKSGKLAPMLYTRLNDAGDAFEPQRNVGAGHPGLDGGGSVAADADGNVYVAWHAPAHPGKSEGEEGRQVWISRSQDDGKTFAPETAANPQPNGVCACCGMRIYCGDKGRVLILYRSASQAIHRDIQMLVSDDHGKSFQVAVADPWQVATCVMSTAACTSVAADGGRSLAAAWETTGQIRVALLTAGATKPTVMMSVPGDGKSRKHPSVAANSRGQILVAWAEGTGWNKGGTLAWQLFDAAGKPIAGESGQAPGIPVWSVPSAVALPDGSFRVIY</sequence>
<dbReference type="SUPFAM" id="SSF50939">
    <property type="entry name" value="Sialidases"/>
    <property type="match status" value="1"/>
</dbReference>
<dbReference type="InterPro" id="IPR036278">
    <property type="entry name" value="Sialidase_sf"/>
</dbReference>
<gene>
    <name evidence="2" type="ORF">IPV69_10725</name>
</gene>
<evidence type="ECO:0000313" key="2">
    <source>
        <dbReference type="EMBL" id="QOV91791.1"/>
    </source>
</evidence>
<organism evidence="2 3">
    <name type="scientific">Humisphaera borealis</name>
    <dbReference type="NCBI Taxonomy" id="2807512"/>
    <lineage>
        <taxon>Bacteria</taxon>
        <taxon>Pseudomonadati</taxon>
        <taxon>Planctomycetota</taxon>
        <taxon>Phycisphaerae</taxon>
        <taxon>Tepidisphaerales</taxon>
        <taxon>Tepidisphaeraceae</taxon>
        <taxon>Humisphaera</taxon>
    </lineage>
</organism>
<dbReference type="PROSITE" id="PS00430">
    <property type="entry name" value="TONB_DEPENDENT_REC_1"/>
    <property type="match status" value="1"/>
</dbReference>
<name>A0A7M2X431_9BACT</name>
<accession>A0A7M2X431</accession>
<dbReference type="InterPro" id="IPR010916">
    <property type="entry name" value="TonB_box_CS"/>
</dbReference>
<dbReference type="Gene3D" id="2.120.10.10">
    <property type="match status" value="1"/>
</dbReference>
<keyword evidence="3" id="KW-1185">Reference proteome</keyword>
<feature type="chain" id="PRO_5034966192" evidence="1">
    <location>
        <begin position="44"/>
        <end position="415"/>
    </location>
</feature>
<feature type="signal peptide" evidence="1">
    <location>
        <begin position="1"/>
        <end position="43"/>
    </location>
</feature>
<evidence type="ECO:0000256" key="1">
    <source>
        <dbReference type="SAM" id="SignalP"/>
    </source>
</evidence>
<dbReference type="KEGG" id="hbs:IPV69_10725"/>
<evidence type="ECO:0000313" key="3">
    <source>
        <dbReference type="Proteomes" id="UP000593765"/>
    </source>
</evidence>